<dbReference type="PANTHER" id="PTHR19918">
    <property type="entry name" value="CELL DIVISION CYCLE 20 CDC20 FIZZY -RELATED"/>
    <property type="match status" value="1"/>
</dbReference>
<sequence>MPSPKPPAAKKQKKRRHCLGHTLYLWDASTASVSELVTIEEAKGPITSIIWSPDAYYLALGLNNSQVQLWDSSSNTKIKTFKGRITCVEQQHPHNWRHGRQDCQLRCQDQACCGDLQRSLWRGLWAQVVSFWKAAS</sequence>
<dbReference type="SUPFAM" id="SSF50978">
    <property type="entry name" value="WD40 repeat-like"/>
    <property type="match status" value="1"/>
</dbReference>
<dbReference type="GO" id="GO:0031145">
    <property type="term" value="P:anaphase-promoting complex-dependent catabolic process"/>
    <property type="evidence" value="ECO:0007669"/>
    <property type="project" value="TreeGrafter"/>
</dbReference>
<organism evidence="4">
    <name type="scientific">Brassica oleracea</name>
    <name type="common">Wild cabbage</name>
    <dbReference type="NCBI Taxonomy" id="3712"/>
    <lineage>
        <taxon>Eukaryota</taxon>
        <taxon>Viridiplantae</taxon>
        <taxon>Streptophyta</taxon>
        <taxon>Embryophyta</taxon>
        <taxon>Tracheophyta</taxon>
        <taxon>Spermatophyta</taxon>
        <taxon>Magnoliopsida</taxon>
        <taxon>eudicotyledons</taxon>
        <taxon>Gunneridae</taxon>
        <taxon>Pentapetalae</taxon>
        <taxon>rosids</taxon>
        <taxon>malvids</taxon>
        <taxon>Brassicales</taxon>
        <taxon>Brassicaceae</taxon>
        <taxon>Brassiceae</taxon>
        <taxon>Brassica</taxon>
    </lineage>
</organism>
<dbReference type="InterPro" id="IPR001680">
    <property type="entry name" value="WD40_rpt"/>
</dbReference>
<evidence type="ECO:0000256" key="1">
    <source>
        <dbReference type="ARBA" id="ARBA00022574"/>
    </source>
</evidence>
<dbReference type="InterPro" id="IPR033010">
    <property type="entry name" value="Cdc20/Fizzy"/>
</dbReference>
<dbReference type="UniPathway" id="UPA00143"/>
<feature type="repeat" description="WD" evidence="3">
    <location>
        <begin position="39"/>
        <end position="80"/>
    </location>
</feature>
<dbReference type="GO" id="GO:1990757">
    <property type="term" value="F:ubiquitin ligase activator activity"/>
    <property type="evidence" value="ECO:0007669"/>
    <property type="project" value="TreeGrafter"/>
</dbReference>
<dbReference type="GO" id="GO:0005680">
    <property type="term" value="C:anaphase-promoting complex"/>
    <property type="evidence" value="ECO:0007669"/>
    <property type="project" value="TreeGrafter"/>
</dbReference>
<evidence type="ECO:0000256" key="3">
    <source>
        <dbReference type="PROSITE-ProRule" id="PRU00221"/>
    </source>
</evidence>
<evidence type="ECO:0000256" key="2">
    <source>
        <dbReference type="ARBA" id="ARBA00022737"/>
    </source>
</evidence>
<name>A0A3P6E9E5_BRAOL</name>
<dbReference type="EMBL" id="LR031876">
    <property type="protein sequence ID" value="VDD36400.1"/>
    <property type="molecule type" value="Genomic_DNA"/>
</dbReference>
<dbReference type="InterPro" id="IPR015943">
    <property type="entry name" value="WD40/YVTN_repeat-like_dom_sf"/>
</dbReference>
<dbReference type="PANTHER" id="PTHR19918:SF54">
    <property type="entry name" value="ANAPHASE-PROMOTING COMPLEX SUBUNIT 4-LIKE WD40 DOMAIN-CONTAINING PROTEIN"/>
    <property type="match status" value="1"/>
</dbReference>
<keyword evidence="2" id="KW-0677">Repeat</keyword>
<protein>
    <submittedName>
        <fullName evidence="4">Uncharacterized protein</fullName>
    </submittedName>
</protein>
<dbReference type="GO" id="GO:0010997">
    <property type="term" value="F:anaphase-promoting complex binding"/>
    <property type="evidence" value="ECO:0007669"/>
    <property type="project" value="InterPro"/>
</dbReference>
<dbReference type="GO" id="GO:0016567">
    <property type="term" value="P:protein ubiquitination"/>
    <property type="evidence" value="ECO:0007669"/>
    <property type="project" value="UniProtKB-UniPathway"/>
</dbReference>
<dbReference type="GO" id="GO:1905786">
    <property type="term" value="P:positive regulation of anaphase-promoting complex-dependent catabolic process"/>
    <property type="evidence" value="ECO:0007669"/>
    <property type="project" value="TreeGrafter"/>
</dbReference>
<dbReference type="PROSITE" id="PS50082">
    <property type="entry name" value="WD_REPEATS_2"/>
    <property type="match status" value="1"/>
</dbReference>
<accession>A0A3P6E9E5</accession>
<proteinExistence type="predicted"/>
<keyword evidence="1 3" id="KW-0853">WD repeat</keyword>
<dbReference type="SMART" id="SM00320">
    <property type="entry name" value="WD40"/>
    <property type="match status" value="1"/>
</dbReference>
<dbReference type="InterPro" id="IPR036322">
    <property type="entry name" value="WD40_repeat_dom_sf"/>
</dbReference>
<evidence type="ECO:0000313" key="4">
    <source>
        <dbReference type="EMBL" id="VDD36400.1"/>
    </source>
</evidence>
<gene>
    <name evidence="4" type="ORF">BOLC7T41960H</name>
</gene>
<reference evidence="4" key="1">
    <citation type="submission" date="2018-11" db="EMBL/GenBank/DDBJ databases">
        <authorList>
            <consortium name="Genoscope - CEA"/>
            <person name="William W."/>
        </authorList>
    </citation>
    <scope>NUCLEOTIDE SEQUENCE</scope>
</reference>
<dbReference type="AlphaFoldDB" id="A0A3P6E9E5"/>
<dbReference type="Gene3D" id="2.130.10.10">
    <property type="entry name" value="YVTN repeat-like/Quinoprotein amine dehydrogenase"/>
    <property type="match status" value="1"/>
</dbReference>